<gene>
    <name evidence="7" type="ORF">LNTAR_02002</name>
</gene>
<dbReference type="InterPro" id="IPR055557">
    <property type="entry name" value="DUF7133"/>
</dbReference>
<dbReference type="InterPro" id="IPR016024">
    <property type="entry name" value="ARM-type_fold"/>
</dbReference>
<keyword evidence="3 4" id="KW-0408">Iron</keyword>
<evidence type="ECO:0000313" key="8">
    <source>
        <dbReference type="Proteomes" id="UP000004947"/>
    </source>
</evidence>
<keyword evidence="5" id="KW-0732">Signal</keyword>
<dbReference type="InterPro" id="IPR011042">
    <property type="entry name" value="6-blade_b-propeller_TolB-like"/>
</dbReference>
<dbReference type="PANTHER" id="PTHR33546:SF1">
    <property type="entry name" value="LARGE, MULTIFUNCTIONAL SECRETED PROTEIN"/>
    <property type="match status" value="1"/>
</dbReference>
<evidence type="ECO:0000256" key="2">
    <source>
        <dbReference type="ARBA" id="ARBA00022723"/>
    </source>
</evidence>
<feature type="signal peptide" evidence="5">
    <location>
        <begin position="1"/>
        <end position="22"/>
    </location>
</feature>
<evidence type="ECO:0000259" key="6">
    <source>
        <dbReference type="PROSITE" id="PS51007"/>
    </source>
</evidence>
<keyword evidence="2 4" id="KW-0479">Metal-binding</keyword>
<dbReference type="RefSeq" id="WP_007279594.1">
    <property type="nucleotide sequence ID" value="NZ_ABCK01000015.1"/>
</dbReference>
<dbReference type="GO" id="GO:0020037">
    <property type="term" value="F:heme binding"/>
    <property type="evidence" value="ECO:0007669"/>
    <property type="project" value="InterPro"/>
</dbReference>
<reference evidence="7 8" key="1">
    <citation type="journal article" date="2010" name="J. Bacteriol.">
        <title>Genome sequence of Lentisphaera araneosa HTCC2155T, the type species of the order Lentisphaerales in the phylum Lentisphaerae.</title>
        <authorList>
            <person name="Thrash J.C."/>
            <person name="Cho J.C."/>
            <person name="Vergin K.L."/>
            <person name="Morris R.M."/>
            <person name="Giovannoni S.J."/>
        </authorList>
    </citation>
    <scope>NUCLEOTIDE SEQUENCE [LARGE SCALE GENOMIC DNA]</scope>
    <source>
        <strain evidence="7 8">HTCC2155</strain>
    </source>
</reference>
<dbReference type="eggNOG" id="COG2133">
    <property type="taxonomic scope" value="Bacteria"/>
</dbReference>
<dbReference type="Pfam" id="PF00034">
    <property type="entry name" value="Cytochrom_C"/>
    <property type="match status" value="1"/>
</dbReference>
<dbReference type="SUPFAM" id="SSF50952">
    <property type="entry name" value="Soluble quinoprotein glucose dehydrogenase"/>
    <property type="match status" value="1"/>
</dbReference>
<dbReference type="eggNOG" id="COG1413">
    <property type="taxonomic scope" value="Bacteria"/>
</dbReference>
<dbReference type="InterPro" id="IPR011989">
    <property type="entry name" value="ARM-like"/>
</dbReference>
<accession>A6DP10</accession>
<dbReference type="Proteomes" id="UP000004947">
    <property type="component" value="Unassembled WGS sequence"/>
</dbReference>
<dbReference type="InterPro" id="IPR009056">
    <property type="entry name" value="Cyt_c-like_dom"/>
</dbReference>
<dbReference type="InterPro" id="IPR011041">
    <property type="entry name" value="Quinoprot_gluc/sorb_DH_b-prop"/>
</dbReference>
<dbReference type="PROSITE" id="PS51007">
    <property type="entry name" value="CYTC"/>
    <property type="match status" value="1"/>
</dbReference>
<evidence type="ECO:0000256" key="1">
    <source>
        <dbReference type="ARBA" id="ARBA00022617"/>
    </source>
</evidence>
<dbReference type="Gene3D" id="2.120.10.30">
    <property type="entry name" value="TolB, C-terminal domain"/>
    <property type="match status" value="1"/>
</dbReference>
<dbReference type="STRING" id="313628.LNTAR_02002"/>
<feature type="chain" id="PRO_5002694199" description="Cytochrome c domain-containing protein" evidence="5">
    <location>
        <begin position="23"/>
        <end position="1107"/>
    </location>
</feature>
<dbReference type="NCBIfam" id="TIGR02603">
    <property type="entry name" value="CxxCH_TIGR02603"/>
    <property type="match status" value="1"/>
</dbReference>
<comment type="caution">
    <text evidence="7">The sequence shown here is derived from an EMBL/GenBank/DDBJ whole genome shotgun (WGS) entry which is preliminary data.</text>
</comment>
<sequence length="1107" mass="122584">MKQFKYSPFLACIALVNASLFAAPQKSNIKSFTRKSMDKEKAYNSPAYVKHREGSLSLDKRFQHNLFASPPYIEYVTALSADVDGTLYISQDPNGSLGHYAGLGNVVSAKDTTGDGKADKFVEYIPKIESARGGHIVAGTYYLLHPPYLTSFQDTTGDGKADKRTLLADGWGGGIEHPRGADHTTNGVRMGIDGWLYVSVGDFGIKDSKTAAGDTFRFHGGGVARIRPDGSEIEMYVENTRNQFAVAISPTLELFTRDNTNDGKGWNLRVHHQVPESDFGYPKLYQNFPDEHIASLGDYGGGSGMGVLFLDEPGFPKDLNNKLYTCDWTTGKVFSFDMKPKDATYEVKQNIFTPLTRATDIEVDGQSQLYFSDWVGAGFAFAGNDKPVSRIFTAKLKDYKAPKTPNLKTASDAELIKHLSGESSTIRLHAQQYLLQKKLSPQTIAQLTTECLNKKLSVNARTAILFTLKQALGEASHDTCKKLLADPSMREMALKALTDRKTQMTTVTPELITPYLKDANPKVRLQAFISLRRLNKFSTSASNAIIDAAVQSWKVDSVGKLGTMALPHLASRTLAGLGQNHPQAWKHYLERFKSGDYKTQKTLSYALKTIHDPKLIDLMIAELANDQYNDASRLLVLDILARLSQKEAEWDLVAWWGTRPTDHGPYYEGKTWEQTPKIIKAIEKNFGKFQASSQVDVIAQLNLNQINTSQLKLEGVDILFSALDATNPSPQHIATLQTAAMDSKTAWPTRIKAAQKLGTFSQWIDAGAIRYVKKGKGRKAPKERVVNEKKVKSSQEIRMVATKALLTSISKFQKDIATLDKKDPAYLAANALAHDYWTFPSEHNDFAEIAKLANELDDDAAALAWKKIFFAFYKNIGKKIVANQKIIDSEIGLHNPGYYQAIADLYLLDEKYKTRAKANLNWDYAGTRKSAKTVMDMHTAVAEVAKDPKKSAPLVSAGLEGAAKYAMTNKGDVALGAKLFNKNNCIACHAVNNTGIQKGPYMGTAGSQFQRQFLIESILNPPAAIAQGFPTYEIIPKGNKPSHIGFLVEEDNTYYHLMNAAGLTEKVTKEHMADKKIIKMSQMPPGLVFNLNLHEFTSLVDYLDSMK</sequence>
<organism evidence="7 8">
    <name type="scientific">Lentisphaera araneosa HTCC2155</name>
    <dbReference type="NCBI Taxonomy" id="313628"/>
    <lineage>
        <taxon>Bacteria</taxon>
        <taxon>Pseudomonadati</taxon>
        <taxon>Lentisphaerota</taxon>
        <taxon>Lentisphaeria</taxon>
        <taxon>Lentisphaerales</taxon>
        <taxon>Lentisphaeraceae</taxon>
        <taxon>Lentisphaera</taxon>
    </lineage>
</organism>
<proteinExistence type="predicted"/>
<dbReference type="AlphaFoldDB" id="A6DP10"/>
<dbReference type="OrthoDB" id="2482121at2"/>
<dbReference type="Pfam" id="PF23500">
    <property type="entry name" value="DUF7133"/>
    <property type="match status" value="1"/>
</dbReference>
<dbReference type="SUPFAM" id="SSF48371">
    <property type="entry name" value="ARM repeat"/>
    <property type="match status" value="1"/>
</dbReference>
<dbReference type="SUPFAM" id="SSF46626">
    <property type="entry name" value="Cytochrome c"/>
    <property type="match status" value="1"/>
</dbReference>
<dbReference type="PANTHER" id="PTHR33546">
    <property type="entry name" value="LARGE, MULTIFUNCTIONAL SECRETED PROTEIN-RELATED"/>
    <property type="match status" value="1"/>
</dbReference>
<dbReference type="GO" id="GO:0009055">
    <property type="term" value="F:electron transfer activity"/>
    <property type="evidence" value="ECO:0007669"/>
    <property type="project" value="InterPro"/>
</dbReference>
<feature type="domain" description="Cytochrome c" evidence="6">
    <location>
        <begin position="971"/>
        <end position="1107"/>
    </location>
</feature>
<evidence type="ECO:0000313" key="7">
    <source>
        <dbReference type="EMBL" id="EDM26542.1"/>
    </source>
</evidence>
<dbReference type="Gene3D" id="1.10.760.10">
    <property type="entry name" value="Cytochrome c-like domain"/>
    <property type="match status" value="1"/>
</dbReference>
<evidence type="ECO:0000256" key="5">
    <source>
        <dbReference type="SAM" id="SignalP"/>
    </source>
</evidence>
<dbReference type="InterPro" id="IPR036909">
    <property type="entry name" value="Cyt_c-like_dom_sf"/>
</dbReference>
<dbReference type="GO" id="GO:0046872">
    <property type="term" value="F:metal ion binding"/>
    <property type="evidence" value="ECO:0007669"/>
    <property type="project" value="UniProtKB-KW"/>
</dbReference>
<dbReference type="Gene3D" id="1.25.10.10">
    <property type="entry name" value="Leucine-rich Repeat Variant"/>
    <property type="match status" value="1"/>
</dbReference>
<dbReference type="EMBL" id="ABCK01000015">
    <property type="protein sequence ID" value="EDM26542.1"/>
    <property type="molecule type" value="Genomic_DNA"/>
</dbReference>
<evidence type="ECO:0000256" key="3">
    <source>
        <dbReference type="ARBA" id="ARBA00023004"/>
    </source>
</evidence>
<name>A6DP10_9BACT</name>
<keyword evidence="8" id="KW-1185">Reference proteome</keyword>
<protein>
    <recommendedName>
        <fullName evidence="6">Cytochrome c domain-containing protein</fullName>
    </recommendedName>
</protein>
<keyword evidence="1 4" id="KW-0349">Heme</keyword>
<evidence type="ECO:0000256" key="4">
    <source>
        <dbReference type="PROSITE-ProRule" id="PRU00433"/>
    </source>
</evidence>
<dbReference type="InterPro" id="IPR013427">
    <property type="entry name" value="Haem-bd_dom_put"/>
</dbReference>